<evidence type="ECO:0000256" key="3">
    <source>
        <dbReference type="ARBA" id="ARBA00022729"/>
    </source>
</evidence>
<name>A0A1V5SWL0_9BACT</name>
<dbReference type="AlphaFoldDB" id="A0A1V5SWL0"/>
<dbReference type="CDD" id="cd13585">
    <property type="entry name" value="PBP2_TMBP_like"/>
    <property type="match status" value="1"/>
</dbReference>
<dbReference type="PANTHER" id="PTHR30061">
    <property type="entry name" value="MALTOSE-BINDING PERIPLASMIC PROTEIN"/>
    <property type="match status" value="1"/>
</dbReference>
<dbReference type="GO" id="GO:1901982">
    <property type="term" value="F:maltose binding"/>
    <property type="evidence" value="ECO:0007669"/>
    <property type="project" value="TreeGrafter"/>
</dbReference>
<feature type="signal peptide" evidence="4">
    <location>
        <begin position="1"/>
        <end position="24"/>
    </location>
</feature>
<comment type="caution">
    <text evidence="5">The sequence shown here is derived from an EMBL/GenBank/DDBJ whole genome shotgun (WGS) entry which is preliminary data.</text>
</comment>
<gene>
    <name evidence="5" type="primary">araN_1</name>
    <name evidence="5" type="ORF">BWY41_00946</name>
</gene>
<dbReference type="Pfam" id="PF01547">
    <property type="entry name" value="SBP_bac_1"/>
    <property type="match status" value="1"/>
</dbReference>
<dbReference type="SUPFAM" id="SSF53850">
    <property type="entry name" value="Periplasmic binding protein-like II"/>
    <property type="match status" value="1"/>
</dbReference>
<accession>A0A1V5SWL0</accession>
<dbReference type="InterPro" id="IPR006059">
    <property type="entry name" value="SBP"/>
</dbReference>
<evidence type="ECO:0000313" key="5">
    <source>
        <dbReference type="EMBL" id="OQA58907.1"/>
    </source>
</evidence>
<dbReference type="GO" id="GO:0042956">
    <property type="term" value="P:maltodextrin transmembrane transport"/>
    <property type="evidence" value="ECO:0007669"/>
    <property type="project" value="TreeGrafter"/>
</dbReference>
<protein>
    <submittedName>
        <fullName evidence="5">Putative arabinose-binding protein</fullName>
    </submittedName>
</protein>
<comment type="similarity">
    <text evidence="1">Belongs to the bacterial solute-binding protein 1 family.</text>
</comment>
<dbReference type="EMBL" id="MWBQ01000063">
    <property type="protein sequence ID" value="OQA58907.1"/>
    <property type="molecule type" value="Genomic_DNA"/>
</dbReference>
<reference evidence="5" key="1">
    <citation type="submission" date="2017-02" db="EMBL/GenBank/DDBJ databases">
        <title>Delving into the versatile metabolic prowess of the omnipresent phylum Bacteroidetes.</title>
        <authorList>
            <person name="Nobu M.K."/>
            <person name="Mei R."/>
            <person name="Narihiro T."/>
            <person name="Kuroda K."/>
            <person name="Liu W.-T."/>
        </authorList>
    </citation>
    <scope>NUCLEOTIDE SEQUENCE</scope>
    <source>
        <strain evidence="5">ADurb.Bin276</strain>
    </source>
</reference>
<evidence type="ECO:0000256" key="2">
    <source>
        <dbReference type="ARBA" id="ARBA00022448"/>
    </source>
</evidence>
<keyword evidence="3 4" id="KW-0732">Signal</keyword>
<dbReference type="GO" id="GO:0015768">
    <property type="term" value="P:maltose transport"/>
    <property type="evidence" value="ECO:0007669"/>
    <property type="project" value="TreeGrafter"/>
</dbReference>
<organism evidence="5">
    <name type="scientific">Candidatus Atribacter allofermentans</name>
    <dbReference type="NCBI Taxonomy" id="1852833"/>
    <lineage>
        <taxon>Bacteria</taxon>
        <taxon>Pseudomonadati</taxon>
        <taxon>Atribacterota</taxon>
        <taxon>Atribacteria</taxon>
        <taxon>Atribacterales</taxon>
        <taxon>Atribacteraceae</taxon>
        <taxon>Atribacter</taxon>
    </lineage>
</organism>
<keyword evidence="2" id="KW-0813">Transport</keyword>
<sequence length="409" mass="45936">MRKSLWVICLAMFLVFGLALMAGAATKVRVMWAEYDGLTPEYASNLEKAFEEKHPDIDLEIISTPWNDMHDRLITYIAGGNAPDLSVIGTRWLLELMDMGVVEPIEQHLSPELLDNIDPALFEGKIKGVVYGLPVAAGTRVMYWRSDLLDKAPETFEEMRTMLEKVAKPEENFYGIALTGQKYVELTEFAYFLFGNDGYFFDINEDGSYGKCIVNNEAGVSTLTFMNNLVKDNLTQPGVTAYKRDEVQNLFISGNAAIMMTGGFGATLLTQQNVPFKWDVAPLPHFEGKPQSSLIVTDAMVMFNDSKAKAEASKFLDFFYSDEWRLEFDKLVGFPPVTKSLADNEFFQTPVYKYMVDQIAGAKPWPLMAEWPECNDLIWDNIEATFLGQKTPQQAMDDAAAAIDALRGL</sequence>
<dbReference type="GO" id="GO:0055052">
    <property type="term" value="C:ATP-binding cassette (ABC) transporter complex, substrate-binding subunit-containing"/>
    <property type="evidence" value="ECO:0007669"/>
    <property type="project" value="TreeGrafter"/>
</dbReference>
<evidence type="ECO:0000256" key="4">
    <source>
        <dbReference type="SAM" id="SignalP"/>
    </source>
</evidence>
<dbReference type="Gene3D" id="3.40.190.10">
    <property type="entry name" value="Periplasmic binding protein-like II"/>
    <property type="match status" value="2"/>
</dbReference>
<dbReference type="Proteomes" id="UP000485569">
    <property type="component" value="Unassembled WGS sequence"/>
</dbReference>
<feature type="chain" id="PRO_5011963216" evidence="4">
    <location>
        <begin position="25"/>
        <end position="409"/>
    </location>
</feature>
<dbReference type="PANTHER" id="PTHR30061:SF50">
    <property type="entry name" value="MALTOSE_MALTODEXTRIN-BINDING PERIPLASMIC PROTEIN"/>
    <property type="match status" value="1"/>
</dbReference>
<evidence type="ECO:0000256" key="1">
    <source>
        <dbReference type="ARBA" id="ARBA00008520"/>
    </source>
</evidence>
<proteinExistence type="inferred from homology"/>